<reference evidence="1 2" key="1">
    <citation type="submission" date="2020-04" db="EMBL/GenBank/DDBJ databases">
        <authorList>
            <person name="De Canck E."/>
        </authorList>
    </citation>
    <scope>NUCLEOTIDE SEQUENCE [LARGE SCALE GENOMIC DNA]</scope>
    <source>
        <strain evidence="1 2">LMG 29739</strain>
    </source>
</reference>
<accession>A0A6J5EAF5</accession>
<evidence type="ECO:0000313" key="1">
    <source>
        <dbReference type="EMBL" id="CAB3763488.1"/>
    </source>
</evidence>
<evidence type="ECO:0000313" key="2">
    <source>
        <dbReference type="Proteomes" id="UP000494329"/>
    </source>
</evidence>
<dbReference type="Proteomes" id="UP000494329">
    <property type="component" value="Unassembled WGS sequence"/>
</dbReference>
<organism evidence="1 2">
    <name type="scientific">Paraburkholderia solisilvae</name>
    <dbReference type="NCBI Taxonomy" id="624376"/>
    <lineage>
        <taxon>Bacteria</taxon>
        <taxon>Pseudomonadati</taxon>
        <taxon>Pseudomonadota</taxon>
        <taxon>Betaproteobacteria</taxon>
        <taxon>Burkholderiales</taxon>
        <taxon>Burkholderiaceae</taxon>
        <taxon>Paraburkholderia</taxon>
    </lineage>
</organism>
<sequence>MCDLFAVSPRHTQVSFREFAPALICYIGYYRLDQTEFKLHCKDSVEQPPDSRWQSLHCPVTWSPSVNAEYQNSQRIV</sequence>
<name>A0A6J5EAF5_9BURK</name>
<proteinExistence type="predicted"/>
<gene>
    <name evidence="1" type="ORF">LMG29739_04123</name>
</gene>
<dbReference type="EMBL" id="CADIKF010000034">
    <property type="protein sequence ID" value="CAB3763488.1"/>
    <property type="molecule type" value="Genomic_DNA"/>
</dbReference>
<protein>
    <submittedName>
        <fullName evidence="1">Uncharacterized protein</fullName>
    </submittedName>
</protein>
<keyword evidence="2" id="KW-1185">Reference proteome</keyword>
<dbReference type="AlphaFoldDB" id="A0A6J5EAF5"/>